<evidence type="ECO:0000313" key="5">
    <source>
        <dbReference type="EMBL" id="HDX33883.1"/>
    </source>
</evidence>
<dbReference type="InterPro" id="IPR050923">
    <property type="entry name" value="Cell_Proc_Reg/RNA_Proc"/>
</dbReference>
<dbReference type="Pfam" id="PF00486">
    <property type="entry name" value="Trans_reg_C"/>
    <property type="match status" value="1"/>
</dbReference>
<dbReference type="SMART" id="SM00240">
    <property type="entry name" value="FHA"/>
    <property type="match status" value="1"/>
</dbReference>
<dbReference type="PROSITE" id="PS50006">
    <property type="entry name" value="FHA_DOMAIN"/>
    <property type="match status" value="1"/>
</dbReference>
<dbReference type="GO" id="GO:0006355">
    <property type="term" value="P:regulation of DNA-templated transcription"/>
    <property type="evidence" value="ECO:0007669"/>
    <property type="project" value="InterPro"/>
</dbReference>
<feature type="DNA-binding region" description="OmpR/PhoB-type" evidence="2">
    <location>
        <begin position="107"/>
        <end position="208"/>
    </location>
</feature>
<proteinExistence type="predicted"/>
<dbReference type="Gene3D" id="2.60.200.20">
    <property type="match status" value="1"/>
</dbReference>
<dbReference type="EMBL" id="DSMG01000210">
    <property type="protein sequence ID" value="HDX33883.1"/>
    <property type="molecule type" value="Genomic_DNA"/>
</dbReference>
<dbReference type="CDD" id="cd00060">
    <property type="entry name" value="FHA"/>
    <property type="match status" value="1"/>
</dbReference>
<dbReference type="InterPro" id="IPR008984">
    <property type="entry name" value="SMAD_FHA_dom_sf"/>
</dbReference>
<dbReference type="Pfam" id="PF00498">
    <property type="entry name" value="FHA"/>
    <property type="match status" value="1"/>
</dbReference>
<sequence>MSDLLLPRPLLIRLHEDVERAEYLLEQDRYTIGRLAGVCEILVRRPTVSRIHARLERVGSHFVLHDLSRNHTFVNHTLLTGPYTLADRDVIGLSSPEPLLRFIDSDPTLVTAGPLRLDENSMRFLWDHRPLDLTPSQWRLLNYLYQHRGQVCTREQCAQAIWGAEYLPGMDAENLDKVVSGLRARLRDVDPEADPIEVRRGVGYMLRTA</sequence>
<dbReference type="InterPro" id="IPR036388">
    <property type="entry name" value="WH-like_DNA-bd_sf"/>
</dbReference>
<feature type="domain" description="OmpR/PhoB-type" evidence="4">
    <location>
        <begin position="107"/>
        <end position="208"/>
    </location>
</feature>
<protein>
    <submittedName>
        <fullName evidence="5">FHA domain-containing protein</fullName>
    </submittedName>
</protein>
<organism evidence="5">
    <name type="scientific">Caldilinea aerophila</name>
    <dbReference type="NCBI Taxonomy" id="133453"/>
    <lineage>
        <taxon>Bacteria</taxon>
        <taxon>Bacillati</taxon>
        <taxon>Chloroflexota</taxon>
        <taxon>Caldilineae</taxon>
        <taxon>Caldilineales</taxon>
        <taxon>Caldilineaceae</taxon>
        <taxon>Caldilinea</taxon>
    </lineage>
</organism>
<gene>
    <name evidence="5" type="ORF">ENQ20_20730</name>
</gene>
<dbReference type="AlphaFoldDB" id="A0A7C1JDW0"/>
<dbReference type="SUPFAM" id="SSF46894">
    <property type="entry name" value="C-terminal effector domain of the bipartite response regulators"/>
    <property type="match status" value="1"/>
</dbReference>
<keyword evidence="1 2" id="KW-0238">DNA-binding</keyword>
<dbReference type="PANTHER" id="PTHR23308">
    <property type="entry name" value="NUCLEAR INHIBITOR OF PROTEIN PHOSPHATASE-1"/>
    <property type="match status" value="1"/>
</dbReference>
<feature type="domain" description="FHA" evidence="3">
    <location>
        <begin position="30"/>
        <end position="79"/>
    </location>
</feature>
<dbReference type="InterPro" id="IPR000253">
    <property type="entry name" value="FHA_dom"/>
</dbReference>
<dbReference type="CDD" id="cd00383">
    <property type="entry name" value="trans_reg_C"/>
    <property type="match status" value="1"/>
</dbReference>
<reference evidence="5" key="1">
    <citation type="journal article" date="2020" name="mSystems">
        <title>Genome- and Community-Level Interaction Insights into Carbon Utilization and Element Cycling Functions of Hydrothermarchaeota in Hydrothermal Sediment.</title>
        <authorList>
            <person name="Zhou Z."/>
            <person name="Liu Y."/>
            <person name="Xu W."/>
            <person name="Pan J."/>
            <person name="Luo Z.H."/>
            <person name="Li M."/>
        </authorList>
    </citation>
    <scope>NUCLEOTIDE SEQUENCE [LARGE SCALE GENOMIC DNA]</scope>
    <source>
        <strain evidence="5">SpSt-289</strain>
    </source>
</reference>
<dbReference type="InterPro" id="IPR001867">
    <property type="entry name" value="OmpR/PhoB-type_DNA-bd"/>
</dbReference>
<evidence type="ECO:0000256" key="1">
    <source>
        <dbReference type="ARBA" id="ARBA00023125"/>
    </source>
</evidence>
<dbReference type="PROSITE" id="PS51755">
    <property type="entry name" value="OMPR_PHOB"/>
    <property type="match status" value="1"/>
</dbReference>
<dbReference type="SUPFAM" id="SSF49879">
    <property type="entry name" value="SMAD/FHA domain"/>
    <property type="match status" value="1"/>
</dbReference>
<dbReference type="InterPro" id="IPR016032">
    <property type="entry name" value="Sig_transdc_resp-reg_C-effctor"/>
</dbReference>
<evidence type="ECO:0000256" key="2">
    <source>
        <dbReference type="PROSITE-ProRule" id="PRU01091"/>
    </source>
</evidence>
<name>A0A7C1JDW0_9CHLR</name>
<dbReference type="GO" id="GO:0003677">
    <property type="term" value="F:DNA binding"/>
    <property type="evidence" value="ECO:0007669"/>
    <property type="project" value="UniProtKB-UniRule"/>
</dbReference>
<evidence type="ECO:0000259" key="3">
    <source>
        <dbReference type="PROSITE" id="PS50006"/>
    </source>
</evidence>
<dbReference type="GO" id="GO:0000160">
    <property type="term" value="P:phosphorelay signal transduction system"/>
    <property type="evidence" value="ECO:0007669"/>
    <property type="project" value="InterPro"/>
</dbReference>
<dbReference type="SMART" id="SM00862">
    <property type="entry name" value="Trans_reg_C"/>
    <property type="match status" value="1"/>
</dbReference>
<evidence type="ECO:0000259" key="4">
    <source>
        <dbReference type="PROSITE" id="PS51755"/>
    </source>
</evidence>
<accession>A0A7C1JDW0</accession>
<dbReference type="Gene3D" id="1.10.10.10">
    <property type="entry name" value="Winged helix-like DNA-binding domain superfamily/Winged helix DNA-binding domain"/>
    <property type="match status" value="1"/>
</dbReference>
<comment type="caution">
    <text evidence="5">The sequence shown here is derived from an EMBL/GenBank/DDBJ whole genome shotgun (WGS) entry which is preliminary data.</text>
</comment>